<evidence type="ECO:0000259" key="7">
    <source>
        <dbReference type="PROSITE" id="PS50054"/>
    </source>
</evidence>
<evidence type="ECO:0000256" key="4">
    <source>
        <dbReference type="ARBA" id="ARBA00047342"/>
    </source>
</evidence>
<keyword evidence="9" id="KW-1185">Reference proteome</keyword>
<name>A0ABR1LAM4_9PEZI</name>
<dbReference type="EC" id="3.6.1.52" evidence="1"/>
<dbReference type="InterPro" id="IPR020422">
    <property type="entry name" value="TYR_PHOSPHATASE_DUAL_dom"/>
</dbReference>
<evidence type="ECO:0000313" key="8">
    <source>
        <dbReference type="EMBL" id="KAK7532270.1"/>
    </source>
</evidence>
<dbReference type="InterPro" id="IPR029021">
    <property type="entry name" value="Prot-tyrosine_phosphatase-like"/>
</dbReference>
<dbReference type="RefSeq" id="XP_066651938.1">
    <property type="nucleotide sequence ID" value="XM_066804316.1"/>
</dbReference>
<protein>
    <recommendedName>
        <fullName evidence="1">diphosphoinositol-polyphosphate diphosphatase</fullName>
        <ecNumber evidence="1">3.6.1.52</ecNumber>
    </recommendedName>
</protein>
<dbReference type="EMBL" id="JBBPEH010000011">
    <property type="protein sequence ID" value="KAK7532270.1"/>
    <property type="molecule type" value="Genomic_DNA"/>
</dbReference>
<feature type="compositionally biased region" description="Polar residues" evidence="6">
    <location>
        <begin position="268"/>
        <end position="280"/>
    </location>
</feature>
<dbReference type="PANTHER" id="PTHR31126">
    <property type="entry name" value="TYROSINE-PROTEIN PHOSPHATASE"/>
    <property type="match status" value="1"/>
</dbReference>
<gene>
    <name evidence="8" type="ORF">J3D65DRAFT_99191</name>
</gene>
<feature type="region of interest" description="Disordered" evidence="6">
    <location>
        <begin position="26"/>
        <end position="53"/>
    </location>
</feature>
<dbReference type="PROSITE" id="PS00383">
    <property type="entry name" value="TYR_PHOSPHATASE_1"/>
    <property type="match status" value="1"/>
</dbReference>
<dbReference type="SUPFAM" id="SSF52799">
    <property type="entry name" value="(Phosphotyrosine protein) phosphatases II"/>
    <property type="match status" value="1"/>
</dbReference>
<dbReference type="InterPro" id="IPR004861">
    <property type="entry name" value="Siw14-like"/>
</dbReference>
<comment type="catalytic activity">
    <reaction evidence="4">
        <text>5-diphospho-1D-myo-inositol 1,2,3,4,6-pentakisphosphate + H2O = 1D-myo-inositol hexakisphosphate + phosphate + H(+)</text>
        <dbReference type="Rhea" id="RHEA:22384"/>
        <dbReference type="ChEBI" id="CHEBI:15377"/>
        <dbReference type="ChEBI" id="CHEBI:15378"/>
        <dbReference type="ChEBI" id="CHEBI:43474"/>
        <dbReference type="ChEBI" id="CHEBI:58130"/>
        <dbReference type="ChEBI" id="CHEBI:58628"/>
        <dbReference type="EC" id="3.6.1.52"/>
    </reaction>
    <physiologicalReaction direction="left-to-right" evidence="4">
        <dbReference type="Rhea" id="RHEA:22385"/>
    </physiologicalReaction>
</comment>
<comment type="catalytic activity">
    <reaction evidence="5">
        <text>1,5-bis(diphospho)-1D-myo-inositol 2,3,4,6-tetrakisphosphate + H2O = 1-diphospho-1D-myo-inositol 2,3,4,5,6-pentakisphosphate + phosphate + 2 H(+)</text>
        <dbReference type="Rhea" id="RHEA:79699"/>
        <dbReference type="ChEBI" id="CHEBI:15377"/>
        <dbReference type="ChEBI" id="CHEBI:15378"/>
        <dbReference type="ChEBI" id="CHEBI:43474"/>
        <dbReference type="ChEBI" id="CHEBI:74946"/>
        <dbReference type="ChEBI" id="CHEBI:77983"/>
        <dbReference type="EC" id="3.6.1.52"/>
    </reaction>
    <physiologicalReaction direction="left-to-right" evidence="5">
        <dbReference type="Rhea" id="RHEA:79700"/>
    </physiologicalReaction>
</comment>
<dbReference type="Gene3D" id="3.90.190.10">
    <property type="entry name" value="Protein tyrosine phosphatase superfamily"/>
    <property type="match status" value="1"/>
</dbReference>
<evidence type="ECO:0000256" key="3">
    <source>
        <dbReference type="ARBA" id="ARBA00044949"/>
    </source>
</evidence>
<evidence type="ECO:0000256" key="1">
    <source>
        <dbReference type="ARBA" id="ARBA00012527"/>
    </source>
</evidence>
<dbReference type="PROSITE" id="PS50054">
    <property type="entry name" value="TYR_PHOSPHATASE_DUAL"/>
    <property type="match status" value="1"/>
</dbReference>
<dbReference type="InterPro" id="IPR016130">
    <property type="entry name" value="Tyr_Pase_AS"/>
</dbReference>
<proteinExistence type="inferred from homology"/>
<dbReference type="Proteomes" id="UP001360953">
    <property type="component" value="Unassembled WGS sequence"/>
</dbReference>
<feature type="domain" description="Tyrosine-protein phosphatase" evidence="7">
    <location>
        <begin position="105"/>
        <end position="258"/>
    </location>
</feature>
<keyword evidence="2" id="KW-0378">Hydrolase</keyword>
<dbReference type="GeneID" id="92037222"/>
<comment type="similarity">
    <text evidence="3">Belongs to the protein-tyrosine phosphatase family. Atypical dual-specificity phosphatase Siw14-like subfamily.</text>
</comment>
<evidence type="ECO:0000256" key="6">
    <source>
        <dbReference type="SAM" id="MobiDB-lite"/>
    </source>
</evidence>
<accession>A0ABR1LAM4</accession>
<comment type="caution">
    <text evidence="8">The sequence shown here is derived from an EMBL/GenBank/DDBJ whole genome shotgun (WGS) entry which is preliminary data.</text>
</comment>
<organism evidence="8 9">
    <name type="scientific">Phyllosticta citribraziliensis</name>
    <dbReference type="NCBI Taxonomy" id="989973"/>
    <lineage>
        <taxon>Eukaryota</taxon>
        <taxon>Fungi</taxon>
        <taxon>Dikarya</taxon>
        <taxon>Ascomycota</taxon>
        <taxon>Pezizomycotina</taxon>
        <taxon>Dothideomycetes</taxon>
        <taxon>Dothideomycetes incertae sedis</taxon>
        <taxon>Botryosphaeriales</taxon>
        <taxon>Phyllostictaceae</taxon>
        <taxon>Phyllosticta</taxon>
    </lineage>
</organism>
<evidence type="ECO:0000256" key="5">
    <source>
        <dbReference type="ARBA" id="ARBA00047927"/>
    </source>
</evidence>
<feature type="region of interest" description="Disordered" evidence="6">
    <location>
        <begin position="261"/>
        <end position="280"/>
    </location>
</feature>
<dbReference type="Pfam" id="PF03162">
    <property type="entry name" value="Y_phosphatase2"/>
    <property type="match status" value="1"/>
</dbReference>
<dbReference type="PANTHER" id="PTHR31126:SF48">
    <property type="entry name" value="INOSITOL PHOSPHATASE SIW14"/>
    <property type="match status" value="1"/>
</dbReference>
<reference evidence="8 9" key="1">
    <citation type="submission" date="2024-04" db="EMBL/GenBank/DDBJ databases">
        <title>Phyllosticta paracitricarpa is synonymous to the EU quarantine fungus P. citricarpa based on phylogenomic analyses.</title>
        <authorList>
            <consortium name="Lawrence Berkeley National Laboratory"/>
            <person name="Van ingen-buijs V.A."/>
            <person name="Van westerhoven A.C."/>
            <person name="Haridas S."/>
            <person name="Skiadas P."/>
            <person name="Martin F."/>
            <person name="Groenewald J.Z."/>
            <person name="Crous P.W."/>
            <person name="Seidl M.F."/>
        </authorList>
    </citation>
    <scope>NUCLEOTIDE SEQUENCE [LARGE SCALE GENOMIC DNA]</scope>
    <source>
        <strain evidence="8 9">CPC 17464</strain>
    </source>
</reference>
<evidence type="ECO:0000256" key="2">
    <source>
        <dbReference type="ARBA" id="ARBA00022801"/>
    </source>
</evidence>
<sequence length="280" mass="31193">MSSPPQEPSNRVARVDSFLTDAMAQGLEHPWRSRPRGVMRPSDFVDKENVKDPGADTTHAVAVTQVACDEDSSASAVSTTAESSRRSSYEARCPERLMSMCPPSNYGTVLDGQLYRSSYPQPENFSFLKSLKLKSILTLVKEDIPEPFERFMADNKIEHFRVHLPANKGKVCMTQDLMVQALGVVLNKANYPLLVHCNKGKHRTGCVVACLDKVLAKPLKEAKETYHTYADPKAREMDEKFIDGFDERSILWLARAQGFVPDDEPRSAASSPLKTQSQTA</sequence>
<evidence type="ECO:0000313" key="9">
    <source>
        <dbReference type="Proteomes" id="UP001360953"/>
    </source>
</evidence>
<feature type="compositionally biased region" description="Basic and acidic residues" evidence="6">
    <location>
        <begin position="43"/>
        <end position="53"/>
    </location>
</feature>